<feature type="transmembrane region" description="Helical" evidence="1">
    <location>
        <begin position="265"/>
        <end position="285"/>
    </location>
</feature>
<keyword evidence="3" id="KW-1185">Reference proteome</keyword>
<keyword evidence="1" id="KW-0812">Transmembrane</keyword>
<gene>
    <name evidence="2" type="ORF">P3T76_000816</name>
</gene>
<sequence>MLGTMLRVQAHRGEADDEVALDVAETSQKLEKEPLQHTDEDFLWMLLLAAVAECVTTCFVPGYTLHNWKLNVGGTALNFIGPFLDGLTYGYEDRIRGTEVSLACVQFRSAFLGVFTSYPFMADHAGDLSAVNFAAGPMYVCVSIVGGCGCFYLGKQAVSMVWKNSITGKMSQMMNRMKNKPSLVTSLVTFVMLSMLRAAFGPHGFVRDPNDPQFIGPLQVADGEELVLGILMSCSAVLLSNYICELFPRQPNQLRTATARNDGPFIDWGCLSCNLLACILAGLTYQLSRISPTGVTNNLLALKFVSSFCGSLSVFSGAVSITSRLWLAGNRQSALWNLGTQLLVGLLAIPYFYKKDVE</sequence>
<organism evidence="2 3">
    <name type="scientific">Phytophthora citrophthora</name>
    <dbReference type="NCBI Taxonomy" id="4793"/>
    <lineage>
        <taxon>Eukaryota</taxon>
        <taxon>Sar</taxon>
        <taxon>Stramenopiles</taxon>
        <taxon>Oomycota</taxon>
        <taxon>Peronosporomycetes</taxon>
        <taxon>Peronosporales</taxon>
        <taxon>Peronosporaceae</taxon>
        <taxon>Phytophthora</taxon>
    </lineage>
</organism>
<keyword evidence="1" id="KW-0472">Membrane</keyword>
<feature type="transmembrane region" description="Helical" evidence="1">
    <location>
        <begin position="42"/>
        <end position="64"/>
    </location>
</feature>
<proteinExistence type="predicted"/>
<protein>
    <submittedName>
        <fullName evidence="2">Uncharacterized protein</fullName>
    </submittedName>
</protein>
<feature type="transmembrane region" description="Helical" evidence="1">
    <location>
        <begin position="305"/>
        <end position="327"/>
    </location>
</feature>
<dbReference type="EMBL" id="JASMQC010000001">
    <property type="protein sequence ID" value="KAK1948527.1"/>
    <property type="molecule type" value="Genomic_DNA"/>
</dbReference>
<feature type="transmembrane region" description="Helical" evidence="1">
    <location>
        <begin position="183"/>
        <end position="206"/>
    </location>
</feature>
<keyword evidence="1" id="KW-1133">Transmembrane helix</keyword>
<feature type="transmembrane region" description="Helical" evidence="1">
    <location>
        <begin position="133"/>
        <end position="154"/>
    </location>
</feature>
<evidence type="ECO:0000256" key="1">
    <source>
        <dbReference type="SAM" id="Phobius"/>
    </source>
</evidence>
<dbReference type="AlphaFoldDB" id="A0AAD9H1F0"/>
<feature type="transmembrane region" description="Helical" evidence="1">
    <location>
        <begin position="226"/>
        <end position="244"/>
    </location>
</feature>
<feature type="transmembrane region" description="Helical" evidence="1">
    <location>
        <begin position="334"/>
        <end position="353"/>
    </location>
</feature>
<comment type="caution">
    <text evidence="2">The sequence shown here is derived from an EMBL/GenBank/DDBJ whole genome shotgun (WGS) entry which is preliminary data.</text>
</comment>
<accession>A0AAD9H1F0</accession>
<reference evidence="2" key="1">
    <citation type="submission" date="2023-08" db="EMBL/GenBank/DDBJ databases">
        <title>Reference Genome Resource for the Citrus Pathogen Phytophthora citrophthora.</title>
        <authorList>
            <person name="Moller H."/>
            <person name="Coetzee B."/>
            <person name="Rose L.J."/>
            <person name="Van Niekerk J.M."/>
        </authorList>
    </citation>
    <scope>NUCLEOTIDE SEQUENCE</scope>
    <source>
        <strain evidence="2">STE-U-9442</strain>
    </source>
</reference>
<evidence type="ECO:0000313" key="2">
    <source>
        <dbReference type="EMBL" id="KAK1948527.1"/>
    </source>
</evidence>
<name>A0AAD9H1F0_9STRA</name>
<evidence type="ECO:0000313" key="3">
    <source>
        <dbReference type="Proteomes" id="UP001259832"/>
    </source>
</evidence>
<dbReference type="Proteomes" id="UP001259832">
    <property type="component" value="Unassembled WGS sequence"/>
</dbReference>